<proteinExistence type="predicted"/>
<evidence type="ECO:0000313" key="2">
    <source>
        <dbReference type="EMBL" id="WAH41393.1"/>
    </source>
</evidence>
<keyword evidence="3" id="KW-1185">Reference proteome</keyword>
<evidence type="ECO:0000313" key="3">
    <source>
        <dbReference type="Proteomes" id="UP001164761"/>
    </source>
</evidence>
<protein>
    <recommendedName>
        <fullName evidence="4">Lipoprotein</fullName>
    </recommendedName>
</protein>
<reference evidence="2" key="1">
    <citation type="submission" date="2022-08" db="EMBL/GenBank/DDBJ databases">
        <title>Alicyclobacillus fastidiosus DSM 17978, complete genome.</title>
        <authorList>
            <person name="Wang Q."/>
            <person name="Cai R."/>
            <person name="Wang Z."/>
        </authorList>
    </citation>
    <scope>NUCLEOTIDE SEQUENCE</scope>
    <source>
        <strain evidence="2">DSM 17978</strain>
    </source>
</reference>
<sequence length="168" mass="18798">MKRLLLTVLVLPILMLSGCSDAQTRTSLPVIYIATPKMGEVKFAEVSEMTPNPKANIQLNLKDPHDKAVLQKVLHWLQTAPYSKLEDQHQPMPSEGPTTLILKLNNGQEAWIQPATNCITNGNSTTCKSAKGYIDFQYTDSTRRTRLKSEALDEWLLGAWKHDIVPKG</sequence>
<feature type="chain" id="PRO_5047391031" description="Lipoprotein" evidence="1">
    <location>
        <begin position="23"/>
        <end position="168"/>
    </location>
</feature>
<name>A0ABY6ZER5_9BACL</name>
<dbReference type="EMBL" id="CP104067">
    <property type="protein sequence ID" value="WAH41393.1"/>
    <property type="molecule type" value="Genomic_DNA"/>
</dbReference>
<keyword evidence="1" id="KW-0732">Signal</keyword>
<evidence type="ECO:0000256" key="1">
    <source>
        <dbReference type="SAM" id="SignalP"/>
    </source>
</evidence>
<accession>A0ABY6ZER5</accession>
<gene>
    <name evidence="2" type="ORF">NZD89_24615</name>
</gene>
<feature type="signal peptide" evidence="1">
    <location>
        <begin position="1"/>
        <end position="22"/>
    </location>
</feature>
<evidence type="ECO:0008006" key="4">
    <source>
        <dbReference type="Google" id="ProtNLM"/>
    </source>
</evidence>
<dbReference type="Proteomes" id="UP001164761">
    <property type="component" value="Chromosome"/>
</dbReference>
<organism evidence="2 3">
    <name type="scientific">Alicyclobacillus fastidiosus</name>
    <dbReference type="NCBI Taxonomy" id="392011"/>
    <lineage>
        <taxon>Bacteria</taxon>
        <taxon>Bacillati</taxon>
        <taxon>Bacillota</taxon>
        <taxon>Bacilli</taxon>
        <taxon>Bacillales</taxon>
        <taxon>Alicyclobacillaceae</taxon>
        <taxon>Alicyclobacillus</taxon>
    </lineage>
</organism>
<dbReference type="PROSITE" id="PS51257">
    <property type="entry name" value="PROKAR_LIPOPROTEIN"/>
    <property type="match status" value="1"/>
</dbReference>
<dbReference type="RefSeq" id="WP_268005305.1">
    <property type="nucleotide sequence ID" value="NZ_BSUT01000001.1"/>
</dbReference>